<dbReference type="PANTHER" id="PTHR30589">
    <property type="entry name" value="PROLIPOPROTEIN DIACYLGLYCERYL TRANSFERASE"/>
    <property type="match status" value="1"/>
</dbReference>
<evidence type="ECO:0000256" key="3">
    <source>
        <dbReference type="ARBA" id="ARBA00022679"/>
    </source>
</evidence>
<evidence type="ECO:0000256" key="5">
    <source>
        <dbReference type="ARBA" id="ARBA00022989"/>
    </source>
</evidence>
<dbReference type="InterPro" id="IPR001640">
    <property type="entry name" value="Lgt"/>
</dbReference>
<dbReference type="GO" id="GO:0008961">
    <property type="term" value="F:phosphatidylglycerol-prolipoprotein diacylglyceryl transferase activity"/>
    <property type="evidence" value="ECO:0007669"/>
    <property type="project" value="InterPro"/>
</dbReference>
<keyword evidence="5 7" id="KW-1133">Transmembrane helix</keyword>
<evidence type="ECO:0000256" key="1">
    <source>
        <dbReference type="ARBA" id="ARBA00007150"/>
    </source>
</evidence>
<organism evidence="8 9">
    <name type="scientific">Actibacterium pelagium</name>
    <dbReference type="NCBI Taxonomy" id="2029103"/>
    <lineage>
        <taxon>Bacteria</taxon>
        <taxon>Pseudomonadati</taxon>
        <taxon>Pseudomonadota</taxon>
        <taxon>Alphaproteobacteria</taxon>
        <taxon>Rhodobacterales</taxon>
        <taxon>Roseobacteraceae</taxon>
        <taxon>Actibacterium</taxon>
    </lineage>
</organism>
<feature type="transmembrane region" description="Helical" evidence="7">
    <location>
        <begin position="185"/>
        <end position="203"/>
    </location>
</feature>
<keyword evidence="4 7" id="KW-0812">Transmembrane</keyword>
<comment type="caution">
    <text evidence="8">The sequence shown here is derived from an EMBL/GenBank/DDBJ whole genome shotgun (WGS) entry which is preliminary data.</text>
</comment>
<evidence type="ECO:0000256" key="4">
    <source>
        <dbReference type="ARBA" id="ARBA00022692"/>
    </source>
</evidence>
<dbReference type="GO" id="GO:0042158">
    <property type="term" value="P:lipoprotein biosynthetic process"/>
    <property type="evidence" value="ECO:0007669"/>
    <property type="project" value="InterPro"/>
</dbReference>
<name>A0A917AK78_9RHOB</name>
<evidence type="ECO:0000256" key="6">
    <source>
        <dbReference type="ARBA" id="ARBA00023136"/>
    </source>
</evidence>
<reference evidence="8" key="2">
    <citation type="submission" date="2020-09" db="EMBL/GenBank/DDBJ databases">
        <authorList>
            <person name="Sun Q."/>
            <person name="Zhou Y."/>
        </authorList>
    </citation>
    <scope>NUCLEOTIDE SEQUENCE</scope>
    <source>
        <strain evidence="8">CGMCC 1.16012</strain>
    </source>
</reference>
<dbReference type="Pfam" id="PF01790">
    <property type="entry name" value="LGT"/>
    <property type="match status" value="1"/>
</dbReference>
<evidence type="ECO:0000313" key="9">
    <source>
        <dbReference type="Proteomes" id="UP000606730"/>
    </source>
</evidence>
<feature type="transmembrane region" description="Helical" evidence="7">
    <location>
        <begin position="42"/>
        <end position="64"/>
    </location>
</feature>
<evidence type="ECO:0008006" key="10">
    <source>
        <dbReference type="Google" id="ProtNLM"/>
    </source>
</evidence>
<dbReference type="PANTHER" id="PTHR30589:SF0">
    <property type="entry name" value="PHOSPHATIDYLGLYCEROL--PROLIPOPROTEIN DIACYLGLYCERYL TRANSFERASE"/>
    <property type="match status" value="1"/>
</dbReference>
<dbReference type="Proteomes" id="UP000606730">
    <property type="component" value="Unassembled WGS sequence"/>
</dbReference>
<sequence>MTLKMSGFNIHIVFDLLAASLSLVGTYLAYTWRLRAANAMALGKLSTGYGIALVTGAAVGGYGLGSANLILSEIPMVGRSIVGALAGATLAIEIYKRFRGIVGSTGVIFVIGFTTTVAVGRIGCLLSGLEDQTHGIPTGASWGWDFGDGILRHPVQLYESTAMAVFLVGAVIALAVRSPFFLKNGFYLMVGFYAAQRFIWEFLKPYTSIAGPLNLFHFVCLSLIAYAIYMILRSKDART</sequence>
<protein>
    <recommendedName>
        <fullName evidence="10">Diacylglyceryl transferase</fullName>
    </recommendedName>
</protein>
<dbReference type="AlphaFoldDB" id="A0A917AK78"/>
<keyword evidence="9" id="KW-1185">Reference proteome</keyword>
<dbReference type="RefSeq" id="WP_095594585.1">
    <property type="nucleotide sequence ID" value="NZ_BMKN01000002.1"/>
</dbReference>
<reference evidence="8" key="1">
    <citation type="journal article" date="2014" name="Int. J. Syst. Evol. Microbiol.">
        <title>Complete genome sequence of Corynebacterium casei LMG S-19264T (=DSM 44701T), isolated from a smear-ripened cheese.</title>
        <authorList>
            <consortium name="US DOE Joint Genome Institute (JGI-PGF)"/>
            <person name="Walter F."/>
            <person name="Albersmeier A."/>
            <person name="Kalinowski J."/>
            <person name="Ruckert C."/>
        </authorList>
    </citation>
    <scope>NUCLEOTIDE SEQUENCE</scope>
    <source>
        <strain evidence="8">CGMCC 1.16012</strain>
    </source>
</reference>
<keyword evidence="3" id="KW-0808">Transferase</keyword>
<feature type="transmembrane region" description="Helical" evidence="7">
    <location>
        <begin position="215"/>
        <end position="232"/>
    </location>
</feature>
<dbReference type="EMBL" id="BMKN01000002">
    <property type="protein sequence ID" value="GGE57857.1"/>
    <property type="molecule type" value="Genomic_DNA"/>
</dbReference>
<comment type="similarity">
    <text evidence="1">Belongs to the Lgt family.</text>
</comment>
<feature type="transmembrane region" description="Helical" evidence="7">
    <location>
        <begin position="12"/>
        <end position="30"/>
    </location>
</feature>
<evidence type="ECO:0000256" key="7">
    <source>
        <dbReference type="SAM" id="Phobius"/>
    </source>
</evidence>
<evidence type="ECO:0000256" key="2">
    <source>
        <dbReference type="ARBA" id="ARBA00022475"/>
    </source>
</evidence>
<accession>A0A917AK78</accession>
<dbReference type="GO" id="GO:0005886">
    <property type="term" value="C:plasma membrane"/>
    <property type="evidence" value="ECO:0007669"/>
    <property type="project" value="InterPro"/>
</dbReference>
<keyword evidence="6 7" id="KW-0472">Membrane</keyword>
<proteinExistence type="inferred from homology"/>
<feature type="transmembrane region" description="Helical" evidence="7">
    <location>
        <begin position="157"/>
        <end position="176"/>
    </location>
</feature>
<feature type="transmembrane region" description="Helical" evidence="7">
    <location>
        <begin position="107"/>
        <end position="129"/>
    </location>
</feature>
<keyword evidence="2" id="KW-1003">Cell membrane</keyword>
<gene>
    <name evidence="8" type="ORF">GCM10011517_27080</name>
</gene>
<evidence type="ECO:0000313" key="8">
    <source>
        <dbReference type="EMBL" id="GGE57857.1"/>
    </source>
</evidence>